<comment type="subcellular location">
    <subcellularLocation>
        <location evidence="1">Cell membrane</location>
        <topology evidence="1">Multi-pass membrane protein</topology>
    </subcellularLocation>
</comment>
<keyword evidence="5 7" id="KW-1133">Transmembrane helix</keyword>
<evidence type="ECO:0000256" key="3">
    <source>
        <dbReference type="ARBA" id="ARBA00022475"/>
    </source>
</evidence>
<evidence type="ECO:0000313" key="8">
    <source>
        <dbReference type="EMBL" id="QCC49887.1"/>
    </source>
</evidence>
<dbReference type="KEGG" id="hsn:DV733_01005"/>
<evidence type="ECO:0000256" key="2">
    <source>
        <dbReference type="ARBA" id="ARBA00006386"/>
    </source>
</evidence>
<feature type="transmembrane region" description="Helical" evidence="7">
    <location>
        <begin position="203"/>
        <end position="221"/>
    </location>
</feature>
<dbReference type="RefSeq" id="WP_049993331.1">
    <property type="nucleotide sequence ID" value="NZ_CP031310.1"/>
</dbReference>
<evidence type="ECO:0000256" key="5">
    <source>
        <dbReference type="ARBA" id="ARBA00022989"/>
    </source>
</evidence>
<keyword evidence="3" id="KW-1003">Cell membrane</keyword>
<dbReference type="Proteomes" id="UP000296706">
    <property type="component" value="Chromosome"/>
</dbReference>
<keyword evidence="6 7" id="KW-0472">Membrane</keyword>
<proteinExistence type="inferred from homology"/>
<gene>
    <name evidence="8" type="ORF">DV733_01005</name>
</gene>
<feature type="transmembrane region" description="Helical" evidence="7">
    <location>
        <begin position="337"/>
        <end position="357"/>
    </location>
</feature>
<keyword evidence="9" id="KW-1185">Reference proteome</keyword>
<feature type="transmembrane region" description="Helical" evidence="7">
    <location>
        <begin position="20"/>
        <end position="44"/>
    </location>
</feature>
<feature type="transmembrane region" description="Helical" evidence="7">
    <location>
        <begin position="65"/>
        <end position="88"/>
    </location>
</feature>
<dbReference type="GO" id="GO:0005886">
    <property type="term" value="C:plasma membrane"/>
    <property type="evidence" value="ECO:0007669"/>
    <property type="project" value="UniProtKB-SubCell"/>
</dbReference>
<comment type="similarity">
    <text evidence="2">Belongs to the UPF0718 family.</text>
</comment>
<feature type="transmembrane region" description="Helical" evidence="7">
    <location>
        <begin position="94"/>
        <end position="116"/>
    </location>
</feature>
<feature type="transmembrane region" description="Helical" evidence="7">
    <location>
        <begin position="128"/>
        <end position="147"/>
    </location>
</feature>
<evidence type="ECO:0000256" key="7">
    <source>
        <dbReference type="SAM" id="Phobius"/>
    </source>
</evidence>
<dbReference type="GeneID" id="39846403"/>
<dbReference type="Pfam" id="PF03773">
    <property type="entry name" value="ArsP_1"/>
    <property type="match status" value="2"/>
</dbReference>
<dbReference type="STRING" id="1457250.GCA_000755225_02494"/>
<evidence type="ECO:0000256" key="6">
    <source>
        <dbReference type="ARBA" id="ARBA00023136"/>
    </source>
</evidence>
<dbReference type="PANTHER" id="PTHR43299:SF1">
    <property type="entry name" value="UPF0718 PROTEIN YRAQ"/>
    <property type="match status" value="1"/>
</dbReference>
<feature type="transmembrane region" description="Helical" evidence="7">
    <location>
        <begin position="241"/>
        <end position="261"/>
    </location>
</feature>
<feature type="transmembrane region" description="Helical" evidence="7">
    <location>
        <begin position="298"/>
        <end position="317"/>
    </location>
</feature>
<sequence>MTPVDVLVPVVRAGIDETLSYLTLHVITCLVPAFFIAGGISAVLSDRFVAKYLSADAPKLQAYSLASVSGVALAVCSCTILPMFAGLYKKGAGIGPATAFLFSGPAINVLAIVFTARVLGLPLGGARAFFAVAMAAGIGLTMALVFGSSDDSESPEGQTVATDGGQVVAERDRPLWVTGGFFGSQVAILLIAATGLLTWAVKAPLLAPWFALLGYLLYTQFDRDVIEEWLQETWFFTKTIFPLLVVGTFVIGIIGAIAALAQGMGPLETVTTDAGETFAAHQVAPGLLTQGIFGETTVLSAGLASVIGAVLYMPTLLEVPIIGSLFGYTNGLMADGPALALLLAGPSLSLPNMLVIWKTIGAKRTALYVGLVAVSATVAGLIWGLLVL</sequence>
<evidence type="ECO:0000256" key="4">
    <source>
        <dbReference type="ARBA" id="ARBA00022692"/>
    </source>
</evidence>
<reference evidence="8 9" key="1">
    <citation type="journal article" date="2019" name="Nat. Commun.">
        <title>A new type of DNA phosphorothioation-based antiviral system in archaea.</title>
        <authorList>
            <person name="Xiong L."/>
            <person name="Liu S."/>
            <person name="Chen S."/>
            <person name="Xiao Y."/>
            <person name="Zhu B."/>
            <person name="Gao Y."/>
            <person name="Zhang Y."/>
            <person name="Chen B."/>
            <person name="Luo J."/>
            <person name="Deng Z."/>
            <person name="Chen X."/>
            <person name="Wang L."/>
            <person name="Chen S."/>
        </authorList>
    </citation>
    <scope>NUCLEOTIDE SEQUENCE [LARGE SCALE GENOMIC DNA]</scope>
    <source>
        <strain evidence="8 9">CBA1105</strain>
    </source>
</reference>
<dbReference type="EMBL" id="CP031310">
    <property type="protein sequence ID" value="QCC49887.1"/>
    <property type="molecule type" value="Genomic_DNA"/>
</dbReference>
<dbReference type="InterPro" id="IPR005524">
    <property type="entry name" value="DUF318"/>
</dbReference>
<dbReference type="PANTHER" id="PTHR43299">
    <property type="entry name" value="UPF0718 PROTEIN YRAQ"/>
    <property type="match status" value="1"/>
</dbReference>
<evidence type="ECO:0000313" key="9">
    <source>
        <dbReference type="Proteomes" id="UP000296706"/>
    </source>
</evidence>
<feature type="transmembrane region" description="Helical" evidence="7">
    <location>
        <begin position="366"/>
        <end position="386"/>
    </location>
</feature>
<evidence type="ECO:0000256" key="1">
    <source>
        <dbReference type="ARBA" id="ARBA00004651"/>
    </source>
</evidence>
<organism evidence="8 9">
    <name type="scientific">Halapricum salinum</name>
    <dbReference type="NCBI Taxonomy" id="1457250"/>
    <lineage>
        <taxon>Archaea</taxon>
        <taxon>Methanobacteriati</taxon>
        <taxon>Methanobacteriota</taxon>
        <taxon>Stenosarchaea group</taxon>
        <taxon>Halobacteria</taxon>
        <taxon>Halobacteriales</taxon>
        <taxon>Haloarculaceae</taxon>
        <taxon>Halapricum</taxon>
    </lineage>
</organism>
<feature type="transmembrane region" description="Helical" evidence="7">
    <location>
        <begin position="175"/>
        <end position="196"/>
    </location>
</feature>
<name>A0A4D6HAU0_9EURY</name>
<keyword evidence="4 7" id="KW-0812">Transmembrane</keyword>
<protein>
    <submittedName>
        <fullName evidence="8">Permease</fullName>
    </submittedName>
</protein>
<dbReference type="AlphaFoldDB" id="A0A4D6HAU0"/>
<dbReference type="OrthoDB" id="62734at2157"/>
<accession>A0A4D6HAU0</accession>